<sequence length="72" mass="8514">MGASKRRFLMLCCFCVYVCTLTKFISNLDKLDKCVGFSFFLHLATAFYQKDQQLCLAQYIYLQRRSSCLFSW</sequence>
<organism evidence="1">
    <name type="scientific">Anguilla anguilla</name>
    <name type="common">European freshwater eel</name>
    <name type="synonym">Muraena anguilla</name>
    <dbReference type="NCBI Taxonomy" id="7936"/>
    <lineage>
        <taxon>Eukaryota</taxon>
        <taxon>Metazoa</taxon>
        <taxon>Chordata</taxon>
        <taxon>Craniata</taxon>
        <taxon>Vertebrata</taxon>
        <taxon>Euteleostomi</taxon>
        <taxon>Actinopterygii</taxon>
        <taxon>Neopterygii</taxon>
        <taxon>Teleostei</taxon>
        <taxon>Anguilliformes</taxon>
        <taxon>Anguillidae</taxon>
        <taxon>Anguilla</taxon>
    </lineage>
</organism>
<reference evidence="1" key="2">
    <citation type="journal article" date="2015" name="Fish Shellfish Immunol.">
        <title>Early steps in the European eel (Anguilla anguilla)-Vibrio vulnificus interaction in the gills: Role of the RtxA13 toxin.</title>
        <authorList>
            <person name="Callol A."/>
            <person name="Pajuelo D."/>
            <person name="Ebbesson L."/>
            <person name="Teles M."/>
            <person name="MacKenzie S."/>
            <person name="Amaro C."/>
        </authorList>
    </citation>
    <scope>NUCLEOTIDE SEQUENCE</scope>
</reference>
<protein>
    <submittedName>
        <fullName evidence="1">Uncharacterized protein</fullName>
    </submittedName>
</protein>
<dbReference type="EMBL" id="GBXM01020657">
    <property type="protein sequence ID" value="JAH87920.1"/>
    <property type="molecule type" value="Transcribed_RNA"/>
</dbReference>
<proteinExistence type="predicted"/>
<accession>A0A0E9WED1</accession>
<evidence type="ECO:0000313" key="1">
    <source>
        <dbReference type="EMBL" id="JAH87920.1"/>
    </source>
</evidence>
<dbReference type="AlphaFoldDB" id="A0A0E9WED1"/>
<name>A0A0E9WED1_ANGAN</name>
<reference evidence="1" key="1">
    <citation type="submission" date="2014-11" db="EMBL/GenBank/DDBJ databases">
        <authorList>
            <person name="Amaro Gonzalez C."/>
        </authorList>
    </citation>
    <scope>NUCLEOTIDE SEQUENCE</scope>
</reference>